<dbReference type="AlphaFoldDB" id="A0A1I2AZ59"/>
<dbReference type="STRING" id="1045775.SAMN05216378_3269"/>
<sequence length="365" mass="41479">MDTAAASFQQGRQHGYSAGFHAGWRDGACEWVKSSPVAPMPELMPLRVLYIPQGSLGFESIDSGIVQALQRCVSEVHLGSQEGLLQQAAAIQPDIMLVLNGLYTFPPDHLEQIDAIRALGIKTVIWFVDDPYMTAHTVQIAPHYDVVLTHERGTVELYQQQGCPQVFHLPLAVNDAVFRPFRAEKQYQYEVCFIGVAFWNRVELIDSIAEQLSRRKLFIAGGHWDRLQRYSLLKPYIHLDGITPEAAAHYYNGSKIVINLHRTDVPGKDNQIDAQMPGLSINPRTYDVSACATLQLTDIRDDLMTQYRPGYEIETYNGAQELVEKIDYYLSHEEERLRIAMRGMYRTLRDHTMTTRMAVLLNLLK</sequence>
<gene>
    <name evidence="2" type="ORF">SAMN05216378_3269</name>
</gene>
<protein>
    <submittedName>
        <fullName evidence="2">Spore maturation protein CgeB</fullName>
    </submittedName>
</protein>
<dbReference type="OrthoDB" id="110463at2"/>
<dbReference type="EMBL" id="FOMT01000003">
    <property type="protein sequence ID" value="SFE48190.1"/>
    <property type="molecule type" value="Genomic_DNA"/>
</dbReference>
<evidence type="ECO:0000313" key="2">
    <source>
        <dbReference type="EMBL" id="SFE48190.1"/>
    </source>
</evidence>
<dbReference type="Proteomes" id="UP000198855">
    <property type="component" value="Unassembled WGS sequence"/>
</dbReference>
<evidence type="ECO:0000313" key="3">
    <source>
        <dbReference type="Proteomes" id="UP000198855"/>
    </source>
</evidence>
<dbReference type="SUPFAM" id="SSF53756">
    <property type="entry name" value="UDP-Glycosyltransferase/glycogen phosphorylase"/>
    <property type="match status" value="1"/>
</dbReference>
<dbReference type="InterPro" id="IPR055259">
    <property type="entry name" value="YkvP/CgeB_Glyco_trans-like"/>
</dbReference>
<dbReference type="Pfam" id="PF13524">
    <property type="entry name" value="Glyco_trans_1_2"/>
    <property type="match status" value="1"/>
</dbReference>
<accession>A0A1I2AZ59</accession>
<evidence type="ECO:0000259" key="1">
    <source>
        <dbReference type="Pfam" id="PF13524"/>
    </source>
</evidence>
<proteinExistence type="predicted"/>
<organism evidence="2 3">
    <name type="scientific">Paenibacillus catalpae</name>
    <dbReference type="NCBI Taxonomy" id="1045775"/>
    <lineage>
        <taxon>Bacteria</taxon>
        <taxon>Bacillati</taxon>
        <taxon>Bacillota</taxon>
        <taxon>Bacilli</taxon>
        <taxon>Bacillales</taxon>
        <taxon>Paenibacillaceae</taxon>
        <taxon>Paenibacillus</taxon>
    </lineage>
</organism>
<name>A0A1I2AZ59_9BACL</name>
<feature type="domain" description="Spore protein YkvP/CgeB glycosyl transferase-like" evidence="1">
    <location>
        <begin position="203"/>
        <end position="361"/>
    </location>
</feature>
<keyword evidence="3" id="KW-1185">Reference proteome</keyword>
<reference evidence="3" key="1">
    <citation type="submission" date="2016-10" db="EMBL/GenBank/DDBJ databases">
        <authorList>
            <person name="Varghese N."/>
            <person name="Submissions S."/>
        </authorList>
    </citation>
    <scope>NUCLEOTIDE SEQUENCE [LARGE SCALE GENOMIC DNA]</scope>
    <source>
        <strain evidence="3">CGMCC 1.10784</strain>
    </source>
</reference>